<sequence>MAPQSSDASSLQSTSGLVPPENPRSGESSRLQLERSGANRDRVGIQLKIREFYDEREKTPPYCAEDLPYESNHEQIGEGAYAKVYKTTIKGGFYNAGQGPISTEVKIARKEFSGPRAKENFLIENKICRAFHEPKSGIPRVIVTPLFSYAIEDADGNVKYNICFELARCNLKTWLSDDKNFPSGNKVARIANIKRMYELASGLEWLTNTITFENGSYGRQKIIHLDLHWRNILVFEGSDTRDSLIFKIGDFGNATRGRELENRQKSSVPSAAGFHGQFSAPEPKPDERSDVWSFGCNLLLVLVFNYYGVKGINEFLASLLRYSSRDWFYDSKTGAASHETTSCIKHLRRFVENDPDRLVTTKLLVVLQERILVPLKGRWKISQVVQELRGCLNEQKTVEPKIMVKQREGPYQHCAHAPKGRFEMFHHHAEKYTMSVWIWNSGMASELPFLEPIAAPQSGQAKDQPKRIYPHSSCCGERHICQVITNSDTLEVFLYEVPQNATEPVLRDFVRLTDTKEVTHVAIAPSAEYIAIDADRRLRLYETKQLLESMKMIDQLSGSGTVPGELSQIGVRSDMLDLLCRFENERKQAEEQTVILSFSPDNRFLYHAYRTVSPECGNSSYCKITVKIWCTEDPTRPPLEFSRDKDDVEKEEFLIGLTPFNKSQEVLIVTCYDKLTRHTFDLDGKETPRVVIDIPGDKIEAILISPDDDYAVLLGRRRTLSVHVVDLNEGQLCYSNELKLSKTHIPTHGFNRHRDAASIIDRETLLITYQNGLSVHITLKPALDMLDRKRK</sequence>
<feature type="region of interest" description="Disordered" evidence="1">
    <location>
        <begin position="260"/>
        <end position="286"/>
    </location>
</feature>
<dbReference type="RefSeq" id="XP_043174790.1">
    <property type="nucleotide sequence ID" value="XM_043318855.1"/>
</dbReference>
<dbReference type="Pfam" id="PF07714">
    <property type="entry name" value="PK_Tyr_Ser-Thr"/>
    <property type="match status" value="1"/>
</dbReference>
<dbReference type="GO" id="GO:0005524">
    <property type="term" value="F:ATP binding"/>
    <property type="evidence" value="ECO:0007669"/>
    <property type="project" value="InterPro"/>
</dbReference>
<name>A0A8J2N5D8_9PLEO</name>
<evidence type="ECO:0000256" key="1">
    <source>
        <dbReference type="SAM" id="MobiDB-lite"/>
    </source>
</evidence>
<accession>A0A8J2N5D8</accession>
<proteinExistence type="predicted"/>
<organism evidence="3 4">
    <name type="scientific">Alternaria atra</name>
    <dbReference type="NCBI Taxonomy" id="119953"/>
    <lineage>
        <taxon>Eukaryota</taxon>
        <taxon>Fungi</taxon>
        <taxon>Dikarya</taxon>
        <taxon>Ascomycota</taxon>
        <taxon>Pezizomycotina</taxon>
        <taxon>Dothideomycetes</taxon>
        <taxon>Pleosporomycetidae</taxon>
        <taxon>Pleosporales</taxon>
        <taxon>Pleosporineae</taxon>
        <taxon>Pleosporaceae</taxon>
        <taxon>Alternaria</taxon>
        <taxon>Alternaria sect. Ulocladioides</taxon>
    </lineage>
</organism>
<dbReference type="InterPro" id="IPR015943">
    <property type="entry name" value="WD40/YVTN_repeat-like_dom_sf"/>
</dbReference>
<evidence type="ECO:0000313" key="3">
    <source>
        <dbReference type="EMBL" id="CAG5185064.1"/>
    </source>
</evidence>
<dbReference type="Gene3D" id="1.10.510.10">
    <property type="entry name" value="Transferase(Phosphotransferase) domain 1"/>
    <property type="match status" value="1"/>
</dbReference>
<dbReference type="SUPFAM" id="SSF56112">
    <property type="entry name" value="Protein kinase-like (PK-like)"/>
    <property type="match status" value="1"/>
</dbReference>
<dbReference type="OrthoDB" id="5986190at2759"/>
<dbReference type="GO" id="GO:0004674">
    <property type="term" value="F:protein serine/threonine kinase activity"/>
    <property type="evidence" value="ECO:0007669"/>
    <property type="project" value="TreeGrafter"/>
</dbReference>
<feature type="domain" description="Protein kinase" evidence="2">
    <location>
        <begin position="70"/>
        <end position="371"/>
    </location>
</feature>
<dbReference type="SUPFAM" id="SSF82171">
    <property type="entry name" value="DPP6 N-terminal domain-like"/>
    <property type="match status" value="1"/>
</dbReference>
<evidence type="ECO:0000313" key="4">
    <source>
        <dbReference type="Proteomes" id="UP000676310"/>
    </source>
</evidence>
<gene>
    <name evidence="3" type="ORF">ALTATR162_LOCUS11213</name>
</gene>
<dbReference type="GeneID" id="67011461"/>
<dbReference type="PANTHER" id="PTHR24359:SF1">
    <property type="entry name" value="INHIBITOR OF NUCLEAR FACTOR KAPPA-B KINASE EPSILON SUBUNIT HOMOLOG 1-RELATED"/>
    <property type="match status" value="1"/>
</dbReference>
<dbReference type="EMBL" id="CAJRGZ010000030">
    <property type="protein sequence ID" value="CAG5185064.1"/>
    <property type="molecule type" value="Genomic_DNA"/>
</dbReference>
<dbReference type="PANTHER" id="PTHR24359">
    <property type="entry name" value="SERINE/THREONINE-PROTEIN KINASE SBK1"/>
    <property type="match status" value="1"/>
</dbReference>
<dbReference type="Proteomes" id="UP000676310">
    <property type="component" value="Unassembled WGS sequence"/>
</dbReference>
<protein>
    <recommendedName>
        <fullName evidence="2">Protein kinase domain-containing protein</fullName>
    </recommendedName>
</protein>
<feature type="region of interest" description="Disordered" evidence="1">
    <location>
        <begin position="1"/>
        <end position="37"/>
    </location>
</feature>
<comment type="caution">
    <text evidence="3">The sequence shown here is derived from an EMBL/GenBank/DDBJ whole genome shotgun (WGS) entry which is preliminary data.</text>
</comment>
<keyword evidence="4" id="KW-1185">Reference proteome</keyword>
<evidence type="ECO:0000259" key="2">
    <source>
        <dbReference type="PROSITE" id="PS50011"/>
    </source>
</evidence>
<dbReference type="AlphaFoldDB" id="A0A8J2N5D8"/>
<dbReference type="InterPro" id="IPR000719">
    <property type="entry name" value="Prot_kinase_dom"/>
</dbReference>
<feature type="compositionally biased region" description="Low complexity" evidence="1">
    <location>
        <begin position="1"/>
        <end position="15"/>
    </location>
</feature>
<dbReference type="Gene3D" id="2.130.10.10">
    <property type="entry name" value="YVTN repeat-like/Quinoprotein amine dehydrogenase"/>
    <property type="match status" value="1"/>
</dbReference>
<dbReference type="InterPro" id="IPR001245">
    <property type="entry name" value="Ser-Thr/Tyr_kinase_cat_dom"/>
</dbReference>
<dbReference type="PROSITE" id="PS50011">
    <property type="entry name" value="PROTEIN_KINASE_DOM"/>
    <property type="match status" value="1"/>
</dbReference>
<dbReference type="InterPro" id="IPR011009">
    <property type="entry name" value="Kinase-like_dom_sf"/>
</dbReference>
<reference evidence="3" key="1">
    <citation type="submission" date="2021-05" db="EMBL/GenBank/DDBJ databases">
        <authorList>
            <person name="Stam R."/>
        </authorList>
    </citation>
    <scope>NUCLEOTIDE SEQUENCE</scope>
    <source>
        <strain evidence="3">CS162</strain>
    </source>
</reference>